<evidence type="ECO:0000313" key="2">
    <source>
        <dbReference type="Proteomes" id="UP000828048"/>
    </source>
</evidence>
<comment type="caution">
    <text evidence="1">The sequence shown here is derived from an EMBL/GenBank/DDBJ whole genome shotgun (WGS) entry which is preliminary data.</text>
</comment>
<accession>A0ACB7XY09</accession>
<reference evidence="1 2" key="1">
    <citation type="journal article" date="2021" name="Hortic Res">
        <title>High-quality reference genome and annotation aids understanding of berry development for evergreen blueberry (Vaccinium darrowii).</title>
        <authorList>
            <person name="Yu J."/>
            <person name="Hulse-Kemp A.M."/>
            <person name="Babiker E."/>
            <person name="Staton M."/>
        </authorList>
    </citation>
    <scope>NUCLEOTIDE SEQUENCE [LARGE SCALE GENOMIC DNA]</scope>
    <source>
        <strain evidence="2">cv. NJ 8807/NJ 8810</strain>
        <tissue evidence="1">Young leaf</tissue>
    </source>
</reference>
<organism evidence="1 2">
    <name type="scientific">Vaccinium darrowii</name>
    <dbReference type="NCBI Taxonomy" id="229202"/>
    <lineage>
        <taxon>Eukaryota</taxon>
        <taxon>Viridiplantae</taxon>
        <taxon>Streptophyta</taxon>
        <taxon>Embryophyta</taxon>
        <taxon>Tracheophyta</taxon>
        <taxon>Spermatophyta</taxon>
        <taxon>Magnoliopsida</taxon>
        <taxon>eudicotyledons</taxon>
        <taxon>Gunneridae</taxon>
        <taxon>Pentapetalae</taxon>
        <taxon>asterids</taxon>
        <taxon>Ericales</taxon>
        <taxon>Ericaceae</taxon>
        <taxon>Vaccinioideae</taxon>
        <taxon>Vaccinieae</taxon>
        <taxon>Vaccinium</taxon>
    </lineage>
</organism>
<dbReference type="Proteomes" id="UP000828048">
    <property type="component" value="Chromosome 5"/>
</dbReference>
<gene>
    <name evidence="1" type="ORF">Vadar_010789</name>
</gene>
<keyword evidence="2" id="KW-1185">Reference proteome</keyword>
<name>A0ACB7XY09_9ERIC</name>
<proteinExistence type="predicted"/>
<dbReference type="EMBL" id="CM037155">
    <property type="protein sequence ID" value="KAH7846174.1"/>
    <property type="molecule type" value="Genomic_DNA"/>
</dbReference>
<evidence type="ECO:0000313" key="1">
    <source>
        <dbReference type="EMBL" id="KAH7846174.1"/>
    </source>
</evidence>
<sequence length="517" mass="55969">MDDHKALPASETPLLMYSSPTLHKFKEPTADDQHYYTSHQQQSLYQQWRPTLPEVVQEIKQLYTTAIPMIITGLLIYGKSMISMLFMGRLGKEALAGGSLSVGIANITGYSIISGLAMGMEAISSQAFGAKQWAIMAQTLHQTTAILLLTSIPISLLWLNINPILLLCGQDPTISSIASTYLAFSVPDLLFQSFISPLKIYLRTQNVTLPLMLSAAFSLAIHAPINYFLVHYLHFGIRGIAMASAIATLNLLISLFLYIQFAGISVKNARKSWEISSVTCFNDWKMLLTLAIPSCVSVCLEWWWYELMIVLAGLLPNALEAVAAMGILLQATSLIYIFPSALSLAVSTRVGNELGANQPGKAKTSSLIALSCAVLNGFVAMLFIMTMRNGWGGVFTIDSRVLAATAAVMPVAALCEVGNCLQTAGCGVLRGSARPASAANINLGSFYGVGLPTAVVMGLVMDMGLFGLWLGLLAAQVVCAVSMVFVLMRTDWVHEANRGRELIGIDEEDKPQEKTIQ</sequence>
<protein>
    <submittedName>
        <fullName evidence="1">Uncharacterized protein</fullName>
    </submittedName>
</protein>